<evidence type="ECO:0008006" key="3">
    <source>
        <dbReference type="Google" id="ProtNLM"/>
    </source>
</evidence>
<dbReference type="Proteomes" id="UP001386955">
    <property type="component" value="Unassembled WGS sequence"/>
</dbReference>
<accession>A0AAN9SHP9</accession>
<reference evidence="1 2" key="1">
    <citation type="submission" date="2024-01" db="EMBL/GenBank/DDBJ databases">
        <title>The genomes of 5 underutilized Papilionoideae crops provide insights into root nodulation and disease resistanc.</title>
        <authorList>
            <person name="Jiang F."/>
        </authorList>
    </citation>
    <scope>NUCLEOTIDE SEQUENCE [LARGE SCALE GENOMIC DNA]</scope>
    <source>
        <strain evidence="1">DUOXIRENSHENG_FW03</strain>
        <tissue evidence="1">Leaves</tissue>
    </source>
</reference>
<comment type="caution">
    <text evidence="1">The sequence shown here is derived from an EMBL/GenBank/DDBJ whole genome shotgun (WGS) entry which is preliminary data.</text>
</comment>
<dbReference type="InterPro" id="IPR037360">
    <property type="entry name" value="COMMD9"/>
</dbReference>
<proteinExistence type="predicted"/>
<evidence type="ECO:0000313" key="1">
    <source>
        <dbReference type="EMBL" id="KAK7396096.1"/>
    </source>
</evidence>
<sequence length="267" mass="30291">MQSIKVQKLNSKQPKYQVEVGDRVREKMEDIGRVEELKKLSCIESEETLNQLLCTLCSTRKTGLSLSDKSHFQSLLRLSSQSQLDPVLACLRSLLRKCANHNLSRDDLLKLFPSDLPLHLRTNLVASLQRNRDRWKEHMSPPHKGTQNVTSMLWPRLTPSDFQTAPSAAVSCFQSHAVSPPDNFENLPCLKSMTWTMENRGSSPADRVAIVSLKLYDYSKSPSGETEVKFQLTRDTLEAMLRSMTYIREQLNAVETSSGPANKKQKQ</sequence>
<dbReference type="AlphaFoldDB" id="A0AAN9SHP9"/>
<evidence type="ECO:0000313" key="2">
    <source>
        <dbReference type="Proteomes" id="UP001386955"/>
    </source>
</evidence>
<protein>
    <recommendedName>
        <fullName evidence="3">COMM domain-containing protein</fullName>
    </recommendedName>
</protein>
<name>A0AAN9SHP9_PSOTE</name>
<keyword evidence="2" id="KW-1185">Reference proteome</keyword>
<dbReference type="PANTHER" id="PTHR15663">
    <property type="entry name" value="COMM DOMAIN-CONTAINING PROTEIN 9"/>
    <property type="match status" value="1"/>
</dbReference>
<dbReference type="EMBL" id="JAYMYS010000004">
    <property type="protein sequence ID" value="KAK7396096.1"/>
    <property type="molecule type" value="Genomic_DNA"/>
</dbReference>
<dbReference type="PANTHER" id="PTHR15663:SF6">
    <property type="entry name" value="COMM DOMAIN-CONTAINING PROTEIN-RELATED"/>
    <property type="match status" value="1"/>
</dbReference>
<gene>
    <name evidence="1" type="ORF">VNO78_16855</name>
</gene>
<organism evidence="1 2">
    <name type="scientific">Psophocarpus tetragonolobus</name>
    <name type="common">Winged bean</name>
    <name type="synonym">Dolichos tetragonolobus</name>
    <dbReference type="NCBI Taxonomy" id="3891"/>
    <lineage>
        <taxon>Eukaryota</taxon>
        <taxon>Viridiplantae</taxon>
        <taxon>Streptophyta</taxon>
        <taxon>Embryophyta</taxon>
        <taxon>Tracheophyta</taxon>
        <taxon>Spermatophyta</taxon>
        <taxon>Magnoliopsida</taxon>
        <taxon>eudicotyledons</taxon>
        <taxon>Gunneridae</taxon>
        <taxon>Pentapetalae</taxon>
        <taxon>rosids</taxon>
        <taxon>fabids</taxon>
        <taxon>Fabales</taxon>
        <taxon>Fabaceae</taxon>
        <taxon>Papilionoideae</taxon>
        <taxon>50 kb inversion clade</taxon>
        <taxon>NPAAA clade</taxon>
        <taxon>indigoferoid/millettioid clade</taxon>
        <taxon>Phaseoleae</taxon>
        <taxon>Psophocarpus</taxon>
    </lineage>
</organism>